<comment type="subcellular location">
    <subcellularLocation>
        <location evidence="1">Cytoplasm</location>
    </subcellularLocation>
</comment>
<keyword evidence="10" id="KW-0234">DNA repair</keyword>
<evidence type="ECO:0000256" key="9">
    <source>
        <dbReference type="ARBA" id="ARBA00023125"/>
    </source>
</evidence>
<reference evidence="14 15" key="1">
    <citation type="submission" date="2019-06" db="EMBL/GenBank/DDBJ databases">
        <title>Whole genome shotgun sequence of Microbacterium liquefaciens NBRC 15037.</title>
        <authorList>
            <person name="Hosoyama A."/>
            <person name="Uohara A."/>
            <person name="Ohji S."/>
            <person name="Ichikawa N."/>
        </authorList>
    </citation>
    <scope>NUCLEOTIDE SEQUENCE [LARGE SCALE GENOMIC DNA]</scope>
    <source>
        <strain evidence="14 15">NBRC 15037</strain>
    </source>
</reference>
<keyword evidence="4" id="KW-0547">Nucleotide-binding</keyword>
<evidence type="ECO:0000256" key="2">
    <source>
        <dbReference type="ARBA" id="ARBA00022490"/>
    </source>
</evidence>
<dbReference type="Proteomes" id="UP000317410">
    <property type="component" value="Unassembled WGS sequence"/>
</dbReference>
<accession>A0A4Y4B9S1</accession>
<evidence type="ECO:0000256" key="4">
    <source>
        <dbReference type="ARBA" id="ARBA00022741"/>
    </source>
</evidence>
<evidence type="ECO:0000256" key="6">
    <source>
        <dbReference type="ARBA" id="ARBA00022769"/>
    </source>
</evidence>
<evidence type="ECO:0000313" key="14">
    <source>
        <dbReference type="EMBL" id="GEC77076.1"/>
    </source>
</evidence>
<dbReference type="GO" id="GO:0006281">
    <property type="term" value="P:DNA repair"/>
    <property type="evidence" value="ECO:0007669"/>
    <property type="project" value="UniProtKB-KW"/>
</dbReference>
<name>A0A4Y4B9S1_MICMQ</name>
<keyword evidence="6" id="KW-0228">DNA excision</keyword>
<evidence type="ECO:0000256" key="13">
    <source>
        <dbReference type="ARBA" id="ARBA00042156"/>
    </source>
</evidence>
<dbReference type="GO" id="GO:0005524">
    <property type="term" value="F:ATP binding"/>
    <property type="evidence" value="ECO:0007669"/>
    <property type="project" value="UniProtKB-KW"/>
</dbReference>
<evidence type="ECO:0000256" key="3">
    <source>
        <dbReference type="ARBA" id="ARBA00022737"/>
    </source>
</evidence>
<evidence type="ECO:0000256" key="11">
    <source>
        <dbReference type="ARBA" id="ARBA00038000"/>
    </source>
</evidence>
<dbReference type="GO" id="GO:0003677">
    <property type="term" value="F:DNA binding"/>
    <property type="evidence" value="ECO:0007669"/>
    <property type="project" value="UniProtKB-KW"/>
</dbReference>
<dbReference type="GO" id="GO:0004518">
    <property type="term" value="F:nuclease activity"/>
    <property type="evidence" value="ECO:0007669"/>
    <property type="project" value="UniProtKB-KW"/>
</dbReference>
<evidence type="ECO:0000256" key="7">
    <source>
        <dbReference type="ARBA" id="ARBA00022840"/>
    </source>
</evidence>
<keyword evidence="7" id="KW-0067">ATP-binding</keyword>
<keyword evidence="9" id="KW-0238">DNA-binding</keyword>
<keyword evidence="8" id="KW-0267">Excision nuclease</keyword>
<protein>
    <recommendedName>
        <fullName evidence="12">UvrABC system protein A</fullName>
    </recommendedName>
    <alternativeName>
        <fullName evidence="13">Excinuclease ABC subunit A</fullName>
    </alternativeName>
</protein>
<dbReference type="AlphaFoldDB" id="A0A4Y4B9S1"/>
<proteinExistence type="inferred from homology"/>
<sequence>MGLHPVDIRVLLGVLQRLIDAGATVIVIEHDIDMIVNADHVIDRGPGGGDQGGRIVASMTPDELAHAPGSVTGRYLIEALSRHATN</sequence>
<dbReference type="InterPro" id="IPR027417">
    <property type="entry name" value="P-loop_NTPase"/>
</dbReference>
<evidence type="ECO:0000256" key="10">
    <source>
        <dbReference type="ARBA" id="ARBA00023204"/>
    </source>
</evidence>
<dbReference type="PANTHER" id="PTHR43152:SF3">
    <property type="entry name" value="UVRABC SYSTEM PROTEIN A"/>
    <property type="match status" value="1"/>
</dbReference>
<keyword evidence="3" id="KW-0677">Repeat</keyword>
<keyword evidence="2" id="KW-0963">Cytoplasm</keyword>
<evidence type="ECO:0000256" key="12">
    <source>
        <dbReference type="ARBA" id="ARBA00039316"/>
    </source>
</evidence>
<comment type="similarity">
    <text evidence="11">Belongs to the ABC transporter superfamily. UvrA family.</text>
</comment>
<dbReference type="EMBL" id="BJNQ01000038">
    <property type="protein sequence ID" value="GEC77076.1"/>
    <property type="molecule type" value="Genomic_DNA"/>
</dbReference>
<evidence type="ECO:0000256" key="1">
    <source>
        <dbReference type="ARBA" id="ARBA00004496"/>
    </source>
</evidence>
<dbReference type="GO" id="GO:0005737">
    <property type="term" value="C:cytoplasm"/>
    <property type="evidence" value="ECO:0007669"/>
    <property type="project" value="UniProtKB-SubCell"/>
</dbReference>
<dbReference type="PANTHER" id="PTHR43152">
    <property type="entry name" value="UVRABC SYSTEM PROTEIN A"/>
    <property type="match status" value="1"/>
</dbReference>
<evidence type="ECO:0000256" key="5">
    <source>
        <dbReference type="ARBA" id="ARBA00022763"/>
    </source>
</evidence>
<keyword evidence="5" id="KW-0227">DNA damage</keyword>
<dbReference type="RefSeq" id="WP_218026640.1">
    <property type="nucleotide sequence ID" value="NZ_BJNQ01000038.1"/>
</dbReference>
<dbReference type="SUPFAM" id="SSF52540">
    <property type="entry name" value="P-loop containing nucleoside triphosphate hydrolases"/>
    <property type="match status" value="1"/>
</dbReference>
<dbReference type="Gene3D" id="3.40.50.300">
    <property type="entry name" value="P-loop containing nucleotide triphosphate hydrolases"/>
    <property type="match status" value="1"/>
</dbReference>
<evidence type="ECO:0000313" key="15">
    <source>
        <dbReference type="Proteomes" id="UP000317410"/>
    </source>
</evidence>
<organism evidence="14 15">
    <name type="scientific">Microbacterium maritypicum</name>
    <name type="common">Microbacterium liquefaciens</name>
    <dbReference type="NCBI Taxonomy" id="33918"/>
    <lineage>
        <taxon>Bacteria</taxon>
        <taxon>Bacillati</taxon>
        <taxon>Actinomycetota</taxon>
        <taxon>Actinomycetes</taxon>
        <taxon>Micrococcales</taxon>
        <taxon>Microbacteriaceae</taxon>
        <taxon>Microbacterium</taxon>
    </lineage>
</organism>
<gene>
    <name evidence="14" type="ORF">MLI01_32210</name>
</gene>
<comment type="caution">
    <text evidence="14">The sequence shown here is derived from an EMBL/GenBank/DDBJ whole genome shotgun (WGS) entry which is preliminary data.</text>
</comment>
<evidence type="ECO:0000256" key="8">
    <source>
        <dbReference type="ARBA" id="ARBA00022881"/>
    </source>
</evidence>